<feature type="signal peptide" evidence="1">
    <location>
        <begin position="1"/>
        <end position="20"/>
    </location>
</feature>
<evidence type="ECO:0000313" key="2">
    <source>
        <dbReference type="EMBL" id="MPV85718.1"/>
    </source>
</evidence>
<evidence type="ECO:0000256" key="1">
    <source>
        <dbReference type="SAM" id="SignalP"/>
    </source>
</evidence>
<dbReference type="AlphaFoldDB" id="A0A6N7EZ06"/>
<protein>
    <submittedName>
        <fullName evidence="2">Uncharacterized protein</fullName>
    </submittedName>
</protein>
<evidence type="ECO:0000313" key="3">
    <source>
        <dbReference type="Proteomes" id="UP000471298"/>
    </source>
</evidence>
<proteinExistence type="predicted"/>
<keyword evidence="1" id="KW-0732">Signal</keyword>
<dbReference type="RefSeq" id="WP_152809220.1">
    <property type="nucleotide sequence ID" value="NZ_WHNW01000002.1"/>
</dbReference>
<feature type="chain" id="PRO_5026831102" evidence="1">
    <location>
        <begin position="21"/>
        <end position="496"/>
    </location>
</feature>
<reference evidence="2 3" key="1">
    <citation type="submission" date="2019-10" db="EMBL/GenBank/DDBJ databases">
        <title>Cardiobacteriales fam. a chemoheterotrophic member of the order Cardiobacteriales, and proposal of Cardiobacteriales fam. nov.</title>
        <authorList>
            <person name="Wang C."/>
        </authorList>
    </citation>
    <scope>NUCLEOTIDE SEQUENCE [LARGE SCALE GENOMIC DNA]</scope>
    <source>
        <strain evidence="2 3">ML27</strain>
    </source>
</reference>
<accession>A0A6N7EZ06</accession>
<sequence length="496" mass="52272">MNKKLISAAVLLGMSGAATAVHVNPDGKGQVLLYPYYTVNGGKDTYFHVVNTTNEYKAVKVRINEGVNTWEALDFNLYLSPYDVWAGGLTMGEDGVPELYTPDTSCTAPAINGRVDLRTFNIDSYAQDQEPAAFDDIDPVERLAEGHIEMIEMGIIEDDADPATAALIKTYIKHVNGVPGDCEALVDLFRSGPWATNEAQFLHAPTGGLFGTAEIIDVANGIDRGYSATAIADFWDLDAATDATNAHTFPGTSYPNLNGQTVQAGTLLVMGSVDADIAYTDAAGAQAVVNDAGLGSTVEALSAALSVASLSNQFYVADSVNGATDWVVTFPTKHFFVNGDSTAADFKSGQFGLDPTPGPLEADVFNGLAPFDNGFAVDIEMSLYDREEETVTADIDFSPSGTNTGRMLFEVNVLEFAADRSVLDSTLASQINVPAGWQAGWAQLDFSAQQVTGATLAGMPAIGFAAQAAQNGTLGGGSTLANYAALFDHVYGKALP</sequence>
<dbReference type="EMBL" id="WHNW01000002">
    <property type="protein sequence ID" value="MPV85718.1"/>
    <property type="molecule type" value="Genomic_DNA"/>
</dbReference>
<name>A0A6N7EZ06_9GAMM</name>
<keyword evidence="3" id="KW-1185">Reference proteome</keyword>
<comment type="caution">
    <text evidence="2">The sequence shown here is derived from an EMBL/GenBank/DDBJ whole genome shotgun (WGS) entry which is preliminary data.</text>
</comment>
<dbReference type="InParanoid" id="A0A6N7EZ06"/>
<dbReference type="Proteomes" id="UP000471298">
    <property type="component" value="Unassembled WGS sequence"/>
</dbReference>
<organism evidence="2 3">
    <name type="scientific">Ostreibacterium oceani</name>
    <dbReference type="NCBI Taxonomy" id="2654998"/>
    <lineage>
        <taxon>Bacteria</taxon>
        <taxon>Pseudomonadati</taxon>
        <taxon>Pseudomonadota</taxon>
        <taxon>Gammaproteobacteria</taxon>
        <taxon>Cardiobacteriales</taxon>
        <taxon>Ostreibacteriaceae</taxon>
        <taxon>Ostreibacterium</taxon>
    </lineage>
</organism>
<gene>
    <name evidence="2" type="ORF">GCU85_03060</name>
</gene>